<evidence type="ECO:0000259" key="3">
    <source>
        <dbReference type="PROSITE" id="PS51782"/>
    </source>
</evidence>
<evidence type="ECO:0000256" key="2">
    <source>
        <dbReference type="SAM" id="Phobius"/>
    </source>
</evidence>
<evidence type="ECO:0000313" key="5">
    <source>
        <dbReference type="Proteomes" id="UP001499854"/>
    </source>
</evidence>
<proteinExistence type="predicted"/>
<feature type="transmembrane region" description="Helical" evidence="2">
    <location>
        <begin position="132"/>
        <end position="151"/>
    </location>
</feature>
<dbReference type="InterPro" id="IPR052196">
    <property type="entry name" value="Bact_Kbp"/>
</dbReference>
<feature type="region of interest" description="Disordered" evidence="1">
    <location>
        <begin position="268"/>
        <end position="297"/>
    </location>
</feature>
<evidence type="ECO:0000256" key="1">
    <source>
        <dbReference type="SAM" id="MobiDB-lite"/>
    </source>
</evidence>
<keyword evidence="5" id="KW-1185">Reference proteome</keyword>
<dbReference type="InterPro" id="IPR036779">
    <property type="entry name" value="LysM_dom_sf"/>
</dbReference>
<feature type="domain" description="LysM" evidence="3">
    <location>
        <begin position="193"/>
        <end position="249"/>
    </location>
</feature>
<dbReference type="PROSITE" id="PS51782">
    <property type="entry name" value="LYSM"/>
    <property type="match status" value="2"/>
</dbReference>
<dbReference type="PANTHER" id="PTHR34700:SF4">
    <property type="entry name" value="PHAGE-LIKE ELEMENT PBSX PROTEIN XKDP"/>
    <property type="match status" value="1"/>
</dbReference>
<keyword evidence="2" id="KW-0812">Transmembrane</keyword>
<dbReference type="InterPro" id="IPR018392">
    <property type="entry name" value="LysM"/>
</dbReference>
<reference evidence="5" key="1">
    <citation type="journal article" date="2019" name="Int. J. Syst. Evol. Microbiol.">
        <title>The Global Catalogue of Microorganisms (GCM) 10K type strain sequencing project: providing services to taxonomists for standard genome sequencing and annotation.</title>
        <authorList>
            <consortium name="The Broad Institute Genomics Platform"/>
            <consortium name="The Broad Institute Genome Sequencing Center for Infectious Disease"/>
            <person name="Wu L."/>
            <person name="Ma J."/>
        </authorList>
    </citation>
    <scope>NUCLEOTIDE SEQUENCE [LARGE SCALE GENOMIC DNA]</scope>
    <source>
        <strain evidence="5">JCM 16013</strain>
    </source>
</reference>
<dbReference type="SUPFAM" id="SSF48452">
    <property type="entry name" value="TPR-like"/>
    <property type="match status" value="1"/>
</dbReference>
<comment type="caution">
    <text evidence="4">The sequence shown here is derived from an EMBL/GenBank/DDBJ whole genome shotgun (WGS) entry which is preliminary data.</text>
</comment>
<feature type="domain" description="LysM" evidence="3">
    <location>
        <begin position="294"/>
        <end position="350"/>
    </location>
</feature>
<feature type="transmembrane region" description="Helical" evidence="2">
    <location>
        <begin position="91"/>
        <end position="111"/>
    </location>
</feature>
<feature type="compositionally biased region" description="Low complexity" evidence="1">
    <location>
        <begin position="281"/>
        <end position="290"/>
    </location>
</feature>
<dbReference type="EMBL" id="BAAAQM010000021">
    <property type="protein sequence ID" value="GAA1975270.1"/>
    <property type="molecule type" value="Genomic_DNA"/>
</dbReference>
<keyword evidence="2" id="KW-1133">Transmembrane helix</keyword>
<dbReference type="InterPro" id="IPR011990">
    <property type="entry name" value="TPR-like_helical_dom_sf"/>
</dbReference>
<dbReference type="SMART" id="SM00257">
    <property type="entry name" value="LysM"/>
    <property type="match status" value="2"/>
</dbReference>
<gene>
    <name evidence="4" type="ORF">GCM10009838_39270</name>
</gene>
<feature type="compositionally biased region" description="Low complexity" evidence="1">
    <location>
        <begin position="385"/>
        <end position="416"/>
    </location>
</feature>
<dbReference type="InterPro" id="IPR005158">
    <property type="entry name" value="BTAD"/>
</dbReference>
<keyword evidence="2" id="KW-0472">Membrane</keyword>
<dbReference type="Pfam" id="PF01476">
    <property type="entry name" value="LysM"/>
    <property type="match status" value="2"/>
</dbReference>
<organism evidence="4 5">
    <name type="scientific">Catenulispora subtropica</name>
    <dbReference type="NCBI Taxonomy" id="450798"/>
    <lineage>
        <taxon>Bacteria</taxon>
        <taxon>Bacillati</taxon>
        <taxon>Actinomycetota</taxon>
        <taxon>Actinomycetes</taxon>
        <taxon>Catenulisporales</taxon>
        <taxon>Catenulisporaceae</taxon>
        <taxon>Catenulispora</taxon>
    </lineage>
</organism>
<dbReference type="InterPro" id="IPR036388">
    <property type="entry name" value="WH-like_DNA-bd_sf"/>
</dbReference>
<dbReference type="Gene3D" id="3.10.350.10">
    <property type="entry name" value="LysM domain"/>
    <property type="match status" value="2"/>
</dbReference>
<feature type="region of interest" description="Disordered" evidence="1">
    <location>
        <begin position="801"/>
        <end position="885"/>
    </location>
</feature>
<feature type="compositionally biased region" description="Polar residues" evidence="1">
    <location>
        <begin position="364"/>
        <end position="378"/>
    </location>
</feature>
<protein>
    <recommendedName>
        <fullName evidence="3">LysM domain-containing protein</fullName>
    </recommendedName>
</protein>
<dbReference type="Gene3D" id="1.25.40.10">
    <property type="entry name" value="Tetratricopeptide repeat domain"/>
    <property type="match status" value="1"/>
</dbReference>
<feature type="region of interest" description="Disordered" evidence="1">
    <location>
        <begin position="353"/>
        <end position="447"/>
    </location>
</feature>
<name>A0ABP5DA78_9ACTN</name>
<feature type="transmembrane region" description="Helical" evidence="2">
    <location>
        <begin position="36"/>
        <end position="59"/>
    </location>
</feature>
<dbReference type="Gene3D" id="1.10.10.10">
    <property type="entry name" value="Winged helix-like DNA-binding domain superfamily/Winged helix DNA-binding domain"/>
    <property type="match status" value="1"/>
</dbReference>
<dbReference type="PANTHER" id="PTHR34700">
    <property type="entry name" value="POTASSIUM BINDING PROTEIN KBP"/>
    <property type="match status" value="1"/>
</dbReference>
<sequence length="1307" mass="137572">MGTRTAQGQRPSAEQPVHPVHPVHPGRPGRADTGAATGLASLFTLMVLTFGVPAALFAFGRDLLPTTVVKPSVMWAALKRPDDGHLFLQGLYLAAWVGWFLFFLSVFLEIVAQVRHRAAIRLPGLGWLQRGVGTLVTAAVVIVASPVAAMADAPADLHAGGGGVTATQVMVHGDGGYGVAHGARTQEAEVDNPTYTVRPGDSLWRIAQEQLGDPNRFADIAKLNDGRVMPGGTVFHYSEFLQSGWVLFMPSDMGHPAVEGVDQHSDVRTAPIPTATPAPAPATSAPATSANGTKTYTVRQGDSLSSIAKNVLGDARRWDELFELNRGRPQAGGPPIWRADLIWPGDVLVLPDDANVGSPPGATALSQIQGPPEHTTNSPQPPAAAAPETGPPSAAGPAPATPPAQAGPGGAPSVPGRPQGADPGREPHEQAAEPAAPETLTFSQTESESGKTIAAIGGLLAAGLLSTLAAKRLRKVMRRKPGERIAVRQPDRWELEMSTIENPTGRVFIDAALKTLSTKLAEVDRILPDITATVLKPHGLEIHLARTEPPISPFYADAQRPGVWVCPLGAPLTAHASQVPQAPYPALVSLGFDEGDDAVLVDLEATHGVSLLAPVNESVGVLRAMAVELATGTWAEQVEVTLVGFGSELPALFTPGCLTHTDSLPRAVEAVARWSATVDAVLDKHDVSLREARTYPDPELAQITKTHVLLSAVPLDPRSAYQLRQLLSGRQRTSMAVVAVVQEPDHLLSPWAVAGPLFQTPPSQTGGPGIKIRMQALRDEQYAAIVRDLSGVDLDDEWESAQQDGSFGDGSFRTQADGDGDGAGGMAVRATATRPQLPAGPVRRALPHRKPASLEAGSVVGNGRPHEPDVTEPADPPRAKPLATPEPKHANRFKVAVDDLFRIEALPPAPGGATPEGPPPLPRPGTAKHARHALNPANLPQFDLVVAPWHGRGDTESIVSVPNAAQARAQQPQVLGLTTFAGPGALAGSGVAGGVGAVLEAAAALEATPVLEAGSVLEAPPKPEDRLAGLGLEPVASGVEESPARRKPGQWQNAYWNQRKAAEAERHSFDPAAMGRSINILGPIELSGTAATAGSRAADLAEVAAFVMLHPGCSAAQIAAELWPGRRGAVTIRDAQVARLREWLGTDAYGEQHLRVTPHGYAMGPSVTCDWLEFVQRVQGGELVSALGLVRGRPFEDAPLRRYGWAEALRHEMTALIIDTAHYVAEACLHEQNPRGAQSAAYRGLQAAPESELLYRDLLTALAALNDLSSARQHADTLIAYADREGIDLQSETTALLRDVLQAVPGV</sequence>
<accession>A0ABP5DA78</accession>
<evidence type="ECO:0000313" key="4">
    <source>
        <dbReference type="EMBL" id="GAA1975270.1"/>
    </source>
</evidence>
<dbReference type="Proteomes" id="UP001499854">
    <property type="component" value="Unassembled WGS sequence"/>
</dbReference>
<dbReference type="CDD" id="cd00118">
    <property type="entry name" value="LysM"/>
    <property type="match status" value="2"/>
</dbReference>
<feature type="region of interest" description="Disordered" evidence="1">
    <location>
        <begin position="1"/>
        <end position="31"/>
    </location>
</feature>
<feature type="compositionally biased region" description="Polar residues" evidence="1">
    <location>
        <begin position="1"/>
        <end position="12"/>
    </location>
</feature>
<dbReference type="SMART" id="SM01043">
    <property type="entry name" value="BTAD"/>
    <property type="match status" value="1"/>
</dbReference>
<feature type="region of interest" description="Disordered" evidence="1">
    <location>
        <begin position="905"/>
        <end position="929"/>
    </location>
</feature>